<sequence length="428" mass="46426">MQASMSSANTRKRSLVNVLASDEPTLWIQLAEDTAADGASCDSAADGAAPAPAPPQQPPTRIPAHRELLRFNCTWIRDLPPGDTWDISSLVIDGQRVTRPMLVAWLGAVYAGSTYWGDTGVPPAEEGEVDGVLLLRFADAVGSSIRVVRECYATCREQLARLEVLVNGERTRLKLDGRFYNFQFHNRSLALVEGTFVMKRVIAELPLRDPDADAAQVDYDVDRAVAELQRNLAAQLERLLHIAYSLGLGELQARVHNFIHANVEMQVAEGEELQGLLPVDLLRDAVYSERVMAAVDRRTLKDALLQCVLWVPCDLSRADGLFGDAPSATVTVAGDGRAAGGGAGNQGGGQGAGGGGLEFDDHGVAQPAWRRTTVEGVLQHDYHGTHAATRLNLQFKLGEGRCDIRDPRSHLDGRNLPATIMLGMRLKQ</sequence>
<feature type="region of interest" description="Disordered" evidence="1">
    <location>
        <begin position="341"/>
        <end position="360"/>
    </location>
</feature>
<evidence type="ECO:0000256" key="1">
    <source>
        <dbReference type="SAM" id="MobiDB-lite"/>
    </source>
</evidence>
<feature type="region of interest" description="Disordered" evidence="1">
    <location>
        <begin position="38"/>
        <end position="61"/>
    </location>
</feature>
<feature type="compositionally biased region" description="Low complexity" evidence="1">
    <location>
        <begin position="38"/>
        <end position="50"/>
    </location>
</feature>
<keyword evidence="3" id="KW-1185">Reference proteome</keyword>
<dbReference type="KEGG" id="mng:MNEG_3455"/>
<feature type="compositionally biased region" description="Pro residues" evidence="1">
    <location>
        <begin position="51"/>
        <end position="61"/>
    </location>
</feature>
<dbReference type="OrthoDB" id="556229at2759"/>
<accession>A0A0D2MP78</accession>
<reference evidence="2 3" key="1">
    <citation type="journal article" date="2013" name="BMC Genomics">
        <title>Reconstruction of the lipid metabolism for the microalga Monoraphidium neglectum from its genome sequence reveals characteristics suitable for biofuel production.</title>
        <authorList>
            <person name="Bogen C."/>
            <person name="Al-Dilaimi A."/>
            <person name="Albersmeier A."/>
            <person name="Wichmann J."/>
            <person name="Grundmann M."/>
            <person name="Rupp O."/>
            <person name="Lauersen K.J."/>
            <person name="Blifernez-Klassen O."/>
            <person name="Kalinowski J."/>
            <person name="Goesmann A."/>
            <person name="Mussgnug J.H."/>
            <person name="Kruse O."/>
        </authorList>
    </citation>
    <scope>NUCLEOTIDE SEQUENCE [LARGE SCALE GENOMIC DNA]</scope>
    <source>
        <strain evidence="2 3">SAG 48.87</strain>
    </source>
</reference>
<dbReference type="GeneID" id="25736333"/>
<dbReference type="AlphaFoldDB" id="A0A0D2MP78"/>
<proteinExistence type="predicted"/>
<feature type="compositionally biased region" description="Gly residues" evidence="1">
    <location>
        <begin position="341"/>
        <end position="357"/>
    </location>
</feature>
<organism evidence="2 3">
    <name type="scientific">Monoraphidium neglectum</name>
    <dbReference type="NCBI Taxonomy" id="145388"/>
    <lineage>
        <taxon>Eukaryota</taxon>
        <taxon>Viridiplantae</taxon>
        <taxon>Chlorophyta</taxon>
        <taxon>core chlorophytes</taxon>
        <taxon>Chlorophyceae</taxon>
        <taxon>CS clade</taxon>
        <taxon>Sphaeropleales</taxon>
        <taxon>Selenastraceae</taxon>
        <taxon>Monoraphidium</taxon>
    </lineage>
</organism>
<dbReference type="EMBL" id="KK100653">
    <property type="protein sequence ID" value="KIZ04505.1"/>
    <property type="molecule type" value="Genomic_DNA"/>
</dbReference>
<dbReference type="Proteomes" id="UP000054498">
    <property type="component" value="Unassembled WGS sequence"/>
</dbReference>
<dbReference type="RefSeq" id="XP_013903524.1">
    <property type="nucleotide sequence ID" value="XM_014048070.1"/>
</dbReference>
<evidence type="ECO:0000313" key="2">
    <source>
        <dbReference type="EMBL" id="KIZ04505.1"/>
    </source>
</evidence>
<name>A0A0D2MP78_9CHLO</name>
<evidence type="ECO:0000313" key="3">
    <source>
        <dbReference type="Proteomes" id="UP000054498"/>
    </source>
</evidence>
<protein>
    <submittedName>
        <fullName evidence="2">Uncharacterized protein</fullName>
    </submittedName>
</protein>
<gene>
    <name evidence="2" type="ORF">MNEG_3455</name>
</gene>